<dbReference type="InterPro" id="IPR011009">
    <property type="entry name" value="Kinase-like_dom_sf"/>
</dbReference>
<dbReference type="OrthoDB" id="4188688at2759"/>
<protein>
    <recommendedName>
        <fullName evidence="1">Serine-threonine/tyrosine-protein kinase catalytic domain-containing protein</fullName>
    </recommendedName>
</protein>
<dbReference type="Pfam" id="PF07714">
    <property type="entry name" value="PK_Tyr_Ser-Thr"/>
    <property type="match status" value="1"/>
</dbReference>
<accession>A0A1J9Q3J6</accession>
<evidence type="ECO:0000259" key="1">
    <source>
        <dbReference type="Pfam" id="PF07714"/>
    </source>
</evidence>
<reference evidence="2 3" key="1">
    <citation type="submission" date="2015-07" db="EMBL/GenBank/DDBJ databases">
        <title>Emmonsia species relationships and genome sequence.</title>
        <authorList>
            <consortium name="The Broad Institute Genomics Platform"/>
            <person name="Cuomo C.A."/>
            <person name="Munoz J.F."/>
            <person name="Imamovic A."/>
            <person name="Priest M.E."/>
            <person name="Young S."/>
            <person name="Clay O.K."/>
            <person name="McEwen J.G."/>
        </authorList>
    </citation>
    <scope>NUCLEOTIDE SEQUENCE [LARGE SCALE GENOMIC DNA]</scope>
    <source>
        <strain evidence="2 3">UAMH 9510</strain>
    </source>
</reference>
<sequence>MRGPIKDLALGEASTSGKSLQDTFIVRHESPWETFLKVYACELAGPFDVAIPRVRPRRLVAIRTFRGPDADRTLLRFKELYHPNILCSRECFLHDGSVFVLHDDVPISLDHLVACEAYPNEIELAAILAQILDGLMYLTEQRVEHPHLSCANILVTGLGEVKIAGLEKCLNVQARPVLQYSEPLELITMELMQKYEKEEGKTGVDDIERWHRAPYATEFLISMEADVSIETLRTVGATRSTSIVP</sequence>
<organism evidence="2 3">
    <name type="scientific">Emergomyces pasteurianus Ep9510</name>
    <dbReference type="NCBI Taxonomy" id="1447872"/>
    <lineage>
        <taxon>Eukaryota</taxon>
        <taxon>Fungi</taxon>
        <taxon>Dikarya</taxon>
        <taxon>Ascomycota</taxon>
        <taxon>Pezizomycotina</taxon>
        <taxon>Eurotiomycetes</taxon>
        <taxon>Eurotiomycetidae</taxon>
        <taxon>Onygenales</taxon>
        <taxon>Ajellomycetaceae</taxon>
        <taxon>Emergomyces</taxon>
    </lineage>
</organism>
<dbReference type="EMBL" id="LGRN01000774">
    <property type="protein sequence ID" value="OJD10500.1"/>
    <property type="molecule type" value="Genomic_DNA"/>
</dbReference>
<dbReference type="Proteomes" id="UP000182235">
    <property type="component" value="Unassembled WGS sequence"/>
</dbReference>
<dbReference type="Gene3D" id="1.10.510.10">
    <property type="entry name" value="Transferase(Phosphotransferase) domain 1"/>
    <property type="match status" value="1"/>
</dbReference>
<dbReference type="InterPro" id="IPR001245">
    <property type="entry name" value="Ser-Thr/Tyr_kinase_cat_dom"/>
</dbReference>
<gene>
    <name evidence="2" type="ORF">AJ78_08507</name>
</gene>
<dbReference type="GO" id="GO:0004672">
    <property type="term" value="F:protein kinase activity"/>
    <property type="evidence" value="ECO:0007669"/>
    <property type="project" value="InterPro"/>
</dbReference>
<dbReference type="STRING" id="1447872.A0A1J9Q3J6"/>
<dbReference type="SUPFAM" id="SSF56112">
    <property type="entry name" value="Protein kinase-like (PK-like)"/>
    <property type="match status" value="1"/>
</dbReference>
<comment type="caution">
    <text evidence="2">The sequence shown here is derived from an EMBL/GenBank/DDBJ whole genome shotgun (WGS) entry which is preliminary data.</text>
</comment>
<evidence type="ECO:0000313" key="3">
    <source>
        <dbReference type="Proteomes" id="UP000182235"/>
    </source>
</evidence>
<name>A0A1J9Q3J6_9EURO</name>
<proteinExistence type="predicted"/>
<keyword evidence="3" id="KW-1185">Reference proteome</keyword>
<dbReference type="VEuPathDB" id="FungiDB:AJ78_08507"/>
<evidence type="ECO:0000313" key="2">
    <source>
        <dbReference type="EMBL" id="OJD10500.1"/>
    </source>
</evidence>
<feature type="domain" description="Serine-threonine/tyrosine-protein kinase catalytic" evidence="1">
    <location>
        <begin position="77"/>
        <end position="166"/>
    </location>
</feature>
<dbReference type="AlphaFoldDB" id="A0A1J9Q3J6"/>